<dbReference type="OrthoDB" id="5998574at2"/>
<dbReference type="EMBL" id="SHMC01000012">
    <property type="protein sequence ID" value="TAA19963.1"/>
    <property type="molecule type" value="Genomic_DNA"/>
</dbReference>
<gene>
    <name evidence="2" type="ORF">EA660_19515</name>
</gene>
<dbReference type="AlphaFoldDB" id="A0A4Q8L459"/>
<comment type="caution">
    <text evidence="2">The sequence shown here is derived from an EMBL/GenBank/DDBJ whole genome shotgun (WGS) entry which is preliminary data.</text>
</comment>
<evidence type="ECO:0000313" key="3">
    <source>
        <dbReference type="Proteomes" id="UP000292627"/>
    </source>
</evidence>
<keyword evidence="1" id="KW-0732">Signal</keyword>
<organism evidence="2 3">
    <name type="scientific">Pseudoxanthomonas winnipegensis</name>
    <dbReference type="NCBI Taxonomy" id="2480810"/>
    <lineage>
        <taxon>Bacteria</taxon>
        <taxon>Pseudomonadati</taxon>
        <taxon>Pseudomonadota</taxon>
        <taxon>Gammaproteobacteria</taxon>
        <taxon>Lysobacterales</taxon>
        <taxon>Lysobacteraceae</taxon>
        <taxon>Pseudoxanthomonas</taxon>
    </lineage>
</organism>
<feature type="signal peptide" evidence="1">
    <location>
        <begin position="1"/>
        <end position="20"/>
    </location>
</feature>
<evidence type="ECO:0000256" key="1">
    <source>
        <dbReference type="SAM" id="SignalP"/>
    </source>
</evidence>
<reference evidence="2 3" key="1">
    <citation type="submission" date="2019-02" db="EMBL/GenBank/DDBJ databases">
        <title>WGS of Pseudoxanthomonas species novum from clinical isolates.</title>
        <authorList>
            <person name="Bernier A.-M."/>
            <person name="Bernard K."/>
            <person name="Vachon A."/>
        </authorList>
    </citation>
    <scope>NUCLEOTIDE SEQUENCE [LARGE SCALE GENOMIC DNA]</scope>
    <source>
        <strain evidence="2 3">NML171200</strain>
    </source>
</reference>
<evidence type="ECO:0000313" key="2">
    <source>
        <dbReference type="EMBL" id="TAA19963.1"/>
    </source>
</evidence>
<proteinExistence type="predicted"/>
<protein>
    <submittedName>
        <fullName evidence="2">Uncharacterized protein</fullName>
    </submittedName>
</protein>
<dbReference type="Proteomes" id="UP000292627">
    <property type="component" value="Unassembled WGS sequence"/>
</dbReference>
<sequence>MRQIILLAWLLSLPFCAARAAEAVRTPPAPGCLDARRMTEVRQVDARTLVIVAHDGQPYRLGLQSDCPGTDAAADARLFGAEGWICNGAPAYVQTDGRRCAVARVEPLDAKTHALLMQQADRDAMATLDPVKVIGPQRGAGFRGAPSYCFAPRYLRSWSSDPDGLLVEVSRRHPGGHRWYRVELTGSCPMLQRSPTLVFRSGMDLGMICGNPGDVVVGDARPEGFAQSLPAGGCGVAAVYPVDTRK</sequence>
<dbReference type="RefSeq" id="WP_130553108.1">
    <property type="nucleotide sequence ID" value="NZ_SHMC01000012.1"/>
</dbReference>
<feature type="chain" id="PRO_5020861120" evidence="1">
    <location>
        <begin position="21"/>
        <end position="246"/>
    </location>
</feature>
<accession>A0A4Q8L459</accession>
<name>A0A4Q8L459_9GAMM</name>